<dbReference type="EMBL" id="CP016172">
    <property type="protein sequence ID" value="ANN76351.1"/>
    <property type="molecule type" value="Genomic_DNA"/>
</dbReference>
<reference evidence="10 11" key="1">
    <citation type="submission" date="2016-06" db="EMBL/GenBank/DDBJ databases">
        <title>Complete genome sequences of Bordetella bronchialis and Bordetella flabilis.</title>
        <authorList>
            <person name="LiPuma J.J."/>
            <person name="Spilker T."/>
        </authorList>
    </citation>
    <scope>NUCLEOTIDE SEQUENCE [LARGE SCALE GENOMIC DNA]</scope>
    <source>
        <strain evidence="10 11">AU10664</strain>
    </source>
</reference>
<dbReference type="GO" id="GO:0003995">
    <property type="term" value="F:acyl-CoA dehydrogenase activity"/>
    <property type="evidence" value="ECO:0007669"/>
    <property type="project" value="InterPro"/>
</dbReference>
<dbReference type="GO" id="GO:0033539">
    <property type="term" value="P:fatty acid beta-oxidation using acyl-CoA dehydrogenase"/>
    <property type="evidence" value="ECO:0007669"/>
    <property type="project" value="TreeGrafter"/>
</dbReference>
<dbReference type="SUPFAM" id="SSF47203">
    <property type="entry name" value="Acyl-CoA dehydrogenase C-terminal domain-like"/>
    <property type="match status" value="1"/>
</dbReference>
<comment type="cofactor">
    <cofactor evidence="1">
        <name>FAD</name>
        <dbReference type="ChEBI" id="CHEBI:57692"/>
    </cofactor>
</comment>
<dbReference type="Pfam" id="PF00441">
    <property type="entry name" value="Acyl-CoA_dh_1"/>
    <property type="match status" value="1"/>
</dbReference>
<evidence type="ECO:0000259" key="8">
    <source>
        <dbReference type="Pfam" id="PF02770"/>
    </source>
</evidence>
<keyword evidence="11" id="KW-1185">Reference proteome</keyword>
<dbReference type="InterPro" id="IPR006091">
    <property type="entry name" value="Acyl-CoA_Oxase/DH_mid-dom"/>
</dbReference>
<sequence>MDFELPDSSRMVRDTVARFVSEELVPHEGLIIRREAERGFTDTPLIPPELDATLQAKAREIGLWGIDVPEEFGGQDLGMLTKCLVIEQLKHSIVPFVLPPESPNLFMLKALCKGAQIDRYLLPYARGEKKSCLALSEPGAGSDAAAIKTRAERKDGKWVLNGTKLWISNARRADFMIVMAVTDPKADKRSAFTAFLVDQGTPGLTIPTSFPMIGEYHPYEVVLDNVTLDDSQVLGEVGAGFGPLSQRLGVRRLEIASRCLGLATRCLNMMIEQANTRVTFGAPLADRQAVQWWIADSYQEIEMVRLLVYQMAWKMDEGRQDVRLDGSIVKVQGTEMITRVVDRAIQLFGGMGVSKELPLEYISRMCRVMRIVEGPSEVHRWVVARELLRGGLPSA</sequence>
<evidence type="ECO:0000259" key="9">
    <source>
        <dbReference type="Pfam" id="PF02771"/>
    </source>
</evidence>
<organism evidence="10 11">
    <name type="scientific">Bordetella flabilis</name>
    <dbReference type="NCBI Taxonomy" id="463014"/>
    <lineage>
        <taxon>Bacteria</taxon>
        <taxon>Pseudomonadati</taxon>
        <taxon>Pseudomonadota</taxon>
        <taxon>Betaproteobacteria</taxon>
        <taxon>Burkholderiales</taxon>
        <taxon>Alcaligenaceae</taxon>
        <taxon>Bordetella</taxon>
    </lineage>
</organism>
<keyword evidence="5" id="KW-0274">FAD</keyword>
<dbReference type="AlphaFoldDB" id="A0A193GA53"/>
<comment type="similarity">
    <text evidence="2">Belongs to the acyl-CoA dehydrogenase family.</text>
</comment>
<dbReference type="Pfam" id="PF02771">
    <property type="entry name" value="Acyl-CoA_dh_N"/>
    <property type="match status" value="1"/>
</dbReference>
<dbReference type="Gene3D" id="1.20.140.10">
    <property type="entry name" value="Butyryl-CoA Dehydrogenase, subunit A, domain 3"/>
    <property type="match status" value="1"/>
</dbReference>
<proteinExistence type="inferred from homology"/>
<dbReference type="Pfam" id="PF02770">
    <property type="entry name" value="Acyl-CoA_dh_M"/>
    <property type="match status" value="1"/>
</dbReference>
<dbReference type="InterPro" id="IPR037069">
    <property type="entry name" value="AcylCoA_DH/ox_N_sf"/>
</dbReference>
<dbReference type="PROSITE" id="PS00072">
    <property type="entry name" value="ACYL_COA_DH_1"/>
    <property type="match status" value="1"/>
</dbReference>
<dbReference type="InterPro" id="IPR036250">
    <property type="entry name" value="AcylCo_DH-like_C"/>
</dbReference>
<dbReference type="InterPro" id="IPR006089">
    <property type="entry name" value="Acyl-CoA_DH_CS"/>
</dbReference>
<dbReference type="InterPro" id="IPR046373">
    <property type="entry name" value="Acyl-CoA_Oxase/DH_mid-dom_sf"/>
</dbReference>
<dbReference type="PANTHER" id="PTHR48083:SF2">
    <property type="entry name" value="MEDIUM-CHAIN SPECIFIC ACYL-COA DEHYDROGENASE, MITOCHONDRIAL"/>
    <property type="match status" value="1"/>
</dbReference>
<evidence type="ECO:0000259" key="7">
    <source>
        <dbReference type="Pfam" id="PF00441"/>
    </source>
</evidence>
<name>A0A193GA53_9BORD</name>
<dbReference type="SUPFAM" id="SSF56645">
    <property type="entry name" value="Acyl-CoA dehydrogenase NM domain-like"/>
    <property type="match status" value="1"/>
</dbReference>
<dbReference type="STRING" id="463014.BAU07_03785"/>
<gene>
    <name evidence="10" type="ORF">BAU07_03785</name>
</gene>
<feature type="domain" description="Acyl-CoA dehydrogenase/oxidase N-terminal" evidence="9">
    <location>
        <begin position="7"/>
        <end position="128"/>
    </location>
</feature>
<evidence type="ECO:0000256" key="3">
    <source>
        <dbReference type="ARBA" id="ARBA00019125"/>
    </source>
</evidence>
<dbReference type="InterPro" id="IPR050741">
    <property type="entry name" value="Acyl-CoA_dehydrogenase"/>
</dbReference>
<keyword evidence="6" id="KW-0560">Oxidoreductase</keyword>
<evidence type="ECO:0000256" key="6">
    <source>
        <dbReference type="ARBA" id="ARBA00023002"/>
    </source>
</evidence>
<dbReference type="RefSeq" id="WP_066654270.1">
    <property type="nucleotide sequence ID" value="NZ_CBCSCL010000010.1"/>
</dbReference>
<evidence type="ECO:0000256" key="5">
    <source>
        <dbReference type="ARBA" id="ARBA00022827"/>
    </source>
</evidence>
<accession>A0A193GA53</accession>
<evidence type="ECO:0000256" key="1">
    <source>
        <dbReference type="ARBA" id="ARBA00001974"/>
    </source>
</evidence>
<dbReference type="InterPro" id="IPR009075">
    <property type="entry name" value="AcylCo_DH/oxidase_C"/>
</dbReference>
<dbReference type="InterPro" id="IPR013786">
    <property type="entry name" value="AcylCoA_DH/ox_N"/>
</dbReference>
<dbReference type="InterPro" id="IPR009100">
    <property type="entry name" value="AcylCoA_DH/oxidase_NM_dom_sf"/>
</dbReference>
<dbReference type="Proteomes" id="UP000091926">
    <property type="component" value="Chromosome"/>
</dbReference>
<evidence type="ECO:0000313" key="10">
    <source>
        <dbReference type="EMBL" id="ANN76351.1"/>
    </source>
</evidence>
<dbReference type="PANTHER" id="PTHR48083">
    <property type="entry name" value="MEDIUM-CHAIN SPECIFIC ACYL-COA DEHYDROGENASE, MITOCHONDRIAL-RELATED"/>
    <property type="match status" value="1"/>
</dbReference>
<dbReference type="GO" id="GO:0050660">
    <property type="term" value="F:flavin adenine dinucleotide binding"/>
    <property type="evidence" value="ECO:0007669"/>
    <property type="project" value="InterPro"/>
</dbReference>
<evidence type="ECO:0000313" key="11">
    <source>
        <dbReference type="Proteomes" id="UP000091926"/>
    </source>
</evidence>
<evidence type="ECO:0000256" key="2">
    <source>
        <dbReference type="ARBA" id="ARBA00009347"/>
    </source>
</evidence>
<evidence type="ECO:0000256" key="4">
    <source>
        <dbReference type="ARBA" id="ARBA00022630"/>
    </source>
</evidence>
<feature type="domain" description="Acyl-CoA dehydrogenase/oxidase C-terminal" evidence="7">
    <location>
        <begin position="238"/>
        <end position="388"/>
    </location>
</feature>
<dbReference type="OrthoDB" id="7807987at2"/>
<keyword evidence="4" id="KW-0285">Flavoprotein</keyword>
<dbReference type="Gene3D" id="1.10.540.10">
    <property type="entry name" value="Acyl-CoA dehydrogenase/oxidase, N-terminal domain"/>
    <property type="match status" value="1"/>
</dbReference>
<dbReference type="CDD" id="cd00567">
    <property type="entry name" value="ACAD"/>
    <property type="match status" value="1"/>
</dbReference>
<dbReference type="Gene3D" id="2.40.110.10">
    <property type="entry name" value="Butyryl-CoA Dehydrogenase, subunit A, domain 2"/>
    <property type="match status" value="1"/>
</dbReference>
<dbReference type="FunFam" id="2.40.110.10:FF:000002">
    <property type="entry name" value="Acyl-CoA dehydrogenase fadE12"/>
    <property type="match status" value="1"/>
</dbReference>
<dbReference type="GO" id="GO:0005737">
    <property type="term" value="C:cytoplasm"/>
    <property type="evidence" value="ECO:0007669"/>
    <property type="project" value="TreeGrafter"/>
</dbReference>
<protein>
    <recommendedName>
        <fullName evidence="3">Medium-chain specific acyl-CoA dehydrogenase, mitochondrial</fullName>
    </recommendedName>
</protein>
<feature type="domain" description="Acyl-CoA oxidase/dehydrogenase middle" evidence="8">
    <location>
        <begin position="132"/>
        <end position="214"/>
    </location>
</feature>
<dbReference type="KEGG" id="bfz:BAU07_03785"/>